<keyword evidence="7" id="KW-0456">Lyase</keyword>
<organism evidence="9 10">
    <name type="scientific">Paucidesulfovibrio gracilis DSM 16080</name>
    <dbReference type="NCBI Taxonomy" id="1121449"/>
    <lineage>
        <taxon>Bacteria</taxon>
        <taxon>Pseudomonadati</taxon>
        <taxon>Thermodesulfobacteriota</taxon>
        <taxon>Desulfovibrionia</taxon>
        <taxon>Desulfovibrionales</taxon>
        <taxon>Desulfovibrionaceae</taxon>
        <taxon>Paucidesulfovibrio</taxon>
    </lineage>
</organism>
<comment type="pathway">
    <text evidence="1">Carbohydrate biosynthesis; gluconeogenesis.</text>
</comment>
<evidence type="ECO:0000256" key="4">
    <source>
        <dbReference type="ARBA" id="ARBA00022741"/>
    </source>
</evidence>
<dbReference type="InterPro" id="IPR008210">
    <property type="entry name" value="PEP_carboxykinase_N"/>
</dbReference>
<reference evidence="9 10" key="1">
    <citation type="submission" date="2017-02" db="EMBL/GenBank/DDBJ databases">
        <authorList>
            <person name="Peterson S.W."/>
        </authorList>
    </citation>
    <scope>NUCLEOTIDE SEQUENCE [LARGE SCALE GENOMIC DNA]</scope>
    <source>
        <strain evidence="9 10">DSM 16080</strain>
    </source>
</reference>
<comment type="similarity">
    <text evidence="2">Belongs to the phosphoenolpyruvate carboxykinase (ATP) family.</text>
</comment>
<evidence type="ECO:0000256" key="6">
    <source>
        <dbReference type="ARBA" id="ARBA00022840"/>
    </source>
</evidence>
<evidence type="ECO:0000256" key="7">
    <source>
        <dbReference type="ARBA" id="ARBA00023239"/>
    </source>
</evidence>
<dbReference type="Gene3D" id="3.90.228.20">
    <property type="match status" value="1"/>
</dbReference>
<comment type="catalytic activity">
    <reaction evidence="8">
        <text>oxaloacetate + ATP = phosphoenolpyruvate + ADP + CO2</text>
        <dbReference type="Rhea" id="RHEA:18617"/>
        <dbReference type="ChEBI" id="CHEBI:16452"/>
        <dbReference type="ChEBI" id="CHEBI:16526"/>
        <dbReference type="ChEBI" id="CHEBI:30616"/>
        <dbReference type="ChEBI" id="CHEBI:58702"/>
        <dbReference type="ChEBI" id="CHEBI:456216"/>
        <dbReference type="EC" id="4.1.1.49"/>
    </reaction>
</comment>
<keyword evidence="6" id="KW-0067">ATP-binding</keyword>
<evidence type="ECO:0000256" key="8">
    <source>
        <dbReference type="ARBA" id="ARBA00047371"/>
    </source>
</evidence>
<keyword evidence="10" id="KW-1185">Reference proteome</keyword>
<dbReference type="GO" id="GO:0016301">
    <property type="term" value="F:kinase activity"/>
    <property type="evidence" value="ECO:0007669"/>
    <property type="project" value="UniProtKB-KW"/>
</dbReference>
<proteinExistence type="inferred from homology"/>
<evidence type="ECO:0000256" key="5">
    <source>
        <dbReference type="ARBA" id="ARBA00022793"/>
    </source>
</evidence>
<dbReference type="EMBL" id="FUYC01000010">
    <property type="protein sequence ID" value="SKA88034.1"/>
    <property type="molecule type" value="Genomic_DNA"/>
</dbReference>
<keyword evidence="5" id="KW-0210">Decarboxylase</keyword>
<dbReference type="UniPathway" id="UPA00138"/>
<dbReference type="OrthoDB" id="9806325at2"/>
<dbReference type="SUPFAM" id="SSF53795">
    <property type="entry name" value="PEP carboxykinase-like"/>
    <property type="match status" value="1"/>
</dbReference>
<dbReference type="SUPFAM" id="SSF68923">
    <property type="entry name" value="PEP carboxykinase N-terminal domain"/>
    <property type="match status" value="1"/>
</dbReference>
<protein>
    <recommendedName>
        <fullName evidence="3">phosphoenolpyruvate carboxykinase (ATP)</fullName>
        <ecNumber evidence="3">4.1.1.49</ecNumber>
    </recommendedName>
</protein>
<dbReference type="EC" id="4.1.1.49" evidence="3"/>
<keyword evidence="9" id="KW-0418">Kinase</keyword>
<sequence length="576" mass="65413">MSSQSSYEFYKDNIKELPPLRTIADTLVLDHKIRTVTPAEAYELARKQWDVQETDLEIYPPAAQRLGLPKGAKVLNNVHGKIIGRTAKARRFWHALNDPERRKVSGDLMEAISDLQRRPLIKAHAIIGLDRDLMIKATIVGTEDDAANIFNWLVNFTPYEELAEQYEQSPKLPIQDIIVIADNEWRNNDPFYHNQGFPQLALVDVNANVIFNFGMRYFGERKKGTLTLAWTSGMRLGMAACHGGIKEIDFSGCEDHACKGLGKRSIAFFGLSGTGKSSHTNSSNNGGTMPKGFDKVVLHDDAFQIDIKEKICRVWEPTLFDKTDSRPIGHPDWDYVISVMNHGQIMVDGKNLPVGQDLRNGNGRCLLDRSLLGKYVNRCSFPSTLCWLTKDTTMPPLMRFSDVQLAVAMGASLMTRRNVAENVSEEELKKLVFVPYANPFRVYELWKDVEAFTDVFENGASGYMFNSSGFWKTSAEDVTAIPLQSSLTLQTAILTDQLEWEDWPLLAGAQIPTKESVDKLLPGFYDRYDHRNVDNYEQYLETLRDRINQRREFIENSDLQDKPELLDKLLRSLQTS</sequence>
<dbReference type="AlphaFoldDB" id="A0A1T4XEL9"/>
<dbReference type="Proteomes" id="UP000190027">
    <property type="component" value="Unassembled WGS sequence"/>
</dbReference>
<accession>A0A1T4XEL9</accession>
<evidence type="ECO:0000313" key="10">
    <source>
        <dbReference type="Proteomes" id="UP000190027"/>
    </source>
</evidence>
<dbReference type="InterPro" id="IPR013035">
    <property type="entry name" value="PEP_carboxykinase_C"/>
</dbReference>
<dbReference type="GO" id="GO:0006094">
    <property type="term" value="P:gluconeogenesis"/>
    <property type="evidence" value="ECO:0007669"/>
    <property type="project" value="UniProtKB-UniPathway"/>
</dbReference>
<dbReference type="RefSeq" id="WP_078717638.1">
    <property type="nucleotide sequence ID" value="NZ_FUYC01000010.1"/>
</dbReference>
<dbReference type="Pfam" id="PF01293">
    <property type="entry name" value="PEPCK_ATP"/>
    <property type="match status" value="1"/>
</dbReference>
<keyword evidence="4" id="KW-0547">Nucleotide-binding</keyword>
<dbReference type="STRING" id="1121449.SAMN02745704_02086"/>
<gene>
    <name evidence="9" type="ORF">SAMN02745704_02086</name>
</gene>
<dbReference type="InterPro" id="IPR001272">
    <property type="entry name" value="PEP_carboxykinase_ATP"/>
</dbReference>
<evidence type="ECO:0000313" key="9">
    <source>
        <dbReference type="EMBL" id="SKA88034.1"/>
    </source>
</evidence>
<keyword evidence="9" id="KW-0808">Transferase</keyword>
<evidence type="ECO:0000256" key="1">
    <source>
        <dbReference type="ARBA" id="ARBA00004742"/>
    </source>
</evidence>
<evidence type="ECO:0000256" key="3">
    <source>
        <dbReference type="ARBA" id="ARBA00012363"/>
    </source>
</evidence>
<dbReference type="GO" id="GO:0005524">
    <property type="term" value="F:ATP binding"/>
    <property type="evidence" value="ECO:0007669"/>
    <property type="project" value="UniProtKB-KW"/>
</dbReference>
<evidence type="ECO:0000256" key="2">
    <source>
        <dbReference type="ARBA" id="ARBA00006052"/>
    </source>
</evidence>
<name>A0A1T4XEL9_9BACT</name>
<dbReference type="GO" id="GO:0004612">
    <property type="term" value="F:phosphoenolpyruvate carboxykinase (ATP) activity"/>
    <property type="evidence" value="ECO:0007669"/>
    <property type="project" value="UniProtKB-EC"/>
</dbReference>
<keyword evidence="9" id="KW-0670">Pyruvate</keyword>